<evidence type="ECO:0000313" key="2">
    <source>
        <dbReference type="Proteomes" id="UP000267821"/>
    </source>
</evidence>
<gene>
    <name evidence="1" type="ORF">L211DRAFT_862269</name>
</gene>
<reference evidence="1 2" key="1">
    <citation type="journal article" date="2018" name="Nat. Ecol. Evol.">
        <title>Pezizomycetes genomes reveal the molecular basis of ectomycorrhizal truffle lifestyle.</title>
        <authorList>
            <person name="Murat C."/>
            <person name="Payen T."/>
            <person name="Noel B."/>
            <person name="Kuo A."/>
            <person name="Morin E."/>
            <person name="Chen J."/>
            <person name="Kohler A."/>
            <person name="Krizsan K."/>
            <person name="Balestrini R."/>
            <person name="Da Silva C."/>
            <person name="Montanini B."/>
            <person name="Hainaut M."/>
            <person name="Levati E."/>
            <person name="Barry K.W."/>
            <person name="Belfiori B."/>
            <person name="Cichocki N."/>
            <person name="Clum A."/>
            <person name="Dockter R.B."/>
            <person name="Fauchery L."/>
            <person name="Guy J."/>
            <person name="Iotti M."/>
            <person name="Le Tacon F."/>
            <person name="Lindquist E.A."/>
            <person name="Lipzen A."/>
            <person name="Malagnac F."/>
            <person name="Mello A."/>
            <person name="Molinier V."/>
            <person name="Miyauchi S."/>
            <person name="Poulain J."/>
            <person name="Riccioni C."/>
            <person name="Rubini A."/>
            <person name="Sitrit Y."/>
            <person name="Splivallo R."/>
            <person name="Traeger S."/>
            <person name="Wang M."/>
            <person name="Zifcakova L."/>
            <person name="Wipf D."/>
            <person name="Zambonelli A."/>
            <person name="Paolocci F."/>
            <person name="Nowrousian M."/>
            <person name="Ottonello S."/>
            <person name="Baldrian P."/>
            <person name="Spatafora J.W."/>
            <person name="Henrissat B."/>
            <person name="Nagy L.G."/>
            <person name="Aury J.M."/>
            <person name="Wincker P."/>
            <person name="Grigoriev I.V."/>
            <person name="Bonfante P."/>
            <person name="Martin F.M."/>
        </authorList>
    </citation>
    <scope>NUCLEOTIDE SEQUENCE [LARGE SCALE GENOMIC DNA]</scope>
    <source>
        <strain evidence="1 2">ATCC MYA-4762</strain>
    </source>
</reference>
<protein>
    <submittedName>
        <fullName evidence="1">Uncharacterized protein</fullName>
    </submittedName>
</protein>
<dbReference type="InParanoid" id="A0A3N4LPQ8"/>
<name>A0A3N4LPQ8_9PEZI</name>
<sequence length="51" mass="5747">MLTLGKLGNPEGEVVFTRAAHTHDAIQMVGPTGEILILKFLYRYRLSPLFM</sequence>
<keyword evidence="2" id="KW-1185">Reference proteome</keyword>
<dbReference type="EMBL" id="ML121546">
    <property type="protein sequence ID" value="RPB23509.1"/>
    <property type="molecule type" value="Genomic_DNA"/>
</dbReference>
<dbReference type="Proteomes" id="UP000267821">
    <property type="component" value="Unassembled WGS sequence"/>
</dbReference>
<evidence type="ECO:0000313" key="1">
    <source>
        <dbReference type="EMBL" id="RPB23509.1"/>
    </source>
</evidence>
<organism evidence="1 2">
    <name type="scientific">Terfezia boudieri ATCC MYA-4762</name>
    <dbReference type="NCBI Taxonomy" id="1051890"/>
    <lineage>
        <taxon>Eukaryota</taxon>
        <taxon>Fungi</taxon>
        <taxon>Dikarya</taxon>
        <taxon>Ascomycota</taxon>
        <taxon>Pezizomycotina</taxon>
        <taxon>Pezizomycetes</taxon>
        <taxon>Pezizales</taxon>
        <taxon>Pezizaceae</taxon>
        <taxon>Terfezia</taxon>
    </lineage>
</organism>
<accession>A0A3N4LPQ8</accession>
<dbReference type="AlphaFoldDB" id="A0A3N4LPQ8"/>
<proteinExistence type="predicted"/>